<gene>
    <name evidence="6" type="ORF">B0T11DRAFT_237735</name>
</gene>
<dbReference type="PANTHER" id="PTHR21373">
    <property type="entry name" value="GLUCOSE REPRESSIBLE PROTEIN MAK10"/>
    <property type="match status" value="1"/>
</dbReference>
<evidence type="ECO:0000256" key="3">
    <source>
        <dbReference type="ARBA" id="ARBA00022490"/>
    </source>
</evidence>
<dbReference type="GO" id="GO:0031417">
    <property type="term" value="C:NatC complex"/>
    <property type="evidence" value="ECO:0007669"/>
    <property type="project" value="InterPro"/>
</dbReference>
<dbReference type="OrthoDB" id="269405at2759"/>
<evidence type="ECO:0000313" key="6">
    <source>
        <dbReference type="EMBL" id="KAH7367271.1"/>
    </source>
</evidence>
<sequence length="760" mass="85359">MAGKGAEEASNAISELSLGANSGAAPQPPPAAQPQNPYAGIVAFDITQKFHRAAKTLAPGELVKDGFFTLFESVGALEIMDKKMDSGCLDPGESLHDSYDLERPLDAAEVLGIIDQLICHEMSWHVGYPLSQTILTSVYVESILMPAASVIEDAHFIRDRVRFPPSPMHQVLNAYCLGLLKACGQVNERISCEHYYEEEDFVTTTYNRNLLDQFTIEAVQEVIIDAQGLLAHLPDLPPDMMEALQDRLHLRHTFLTAIDHVQYRTNPDLIKRPWQDAAALAGSIGRSHPLAKPVPEACSAKLQRRLASTMPPRPIVELGFDDALGHLKRLFNDGVEVIDVLRYTDSQCLMTFVMTFQGKKPQPLVYIRTLLQSFLFKDMEVLGHMSFRQLLDNDLAIVVLPASLLLDRLNDEVEAPHDPRYIVAEQMEAFRKKAAQPFLDILRTFCQNRCRVRRTLCHIVQDWDTLQFDAEDIDQILQHQTREQPMIMEGADGSPVEMFALSLSCWAFLYKIRQMEWIVQLGFELEIYQTDELVGMYWYLQYLSRMRLQHVERIKSFIVKSFNAARTQQPFPAPEQAQYAKCLSFIRLNLLDAAATCELADALSCFYAALYRLSVLKPTERPYGTDAMRYELRMRPFSSIGHPPLPTFEEFTDATQQQDRSTAWLLATAARCAAGAKRAMEAISKLPEADAFTVGSHSRWLPGAKNALKSCIALGLAISAVQKAAEQASGDGGLKLRAEVPTPAKAYHDFWLIPRIVPTQ</sequence>
<evidence type="ECO:0000256" key="2">
    <source>
        <dbReference type="ARBA" id="ARBA00006289"/>
    </source>
</evidence>
<keyword evidence="7" id="KW-1185">Reference proteome</keyword>
<evidence type="ECO:0000259" key="5">
    <source>
        <dbReference type="Pfam" id="PF25789"/>
    </source>
</evidence>
<feature type="domain" description="NAA35-like N-terminal" evidence="4">
    <location>
        <begin position="59"/>
        <end position="220"/>
    </location>
</feature>
<evidence type="ECO:0000259" key="4">
    <source>
        <dbReference type="Pfam" id="PF04112"/>
    </source>
</evidence>
<dbReference type="PANTHER" id="PTHR21373:SF0">
    <property type="entry name" value="N-ALPHA-ACETYLTRANSFERASE 35, NATC AUXILIARY SUBUNIT"/>
    <property type="match status" value="1"/>
</dbReference>
<comment type="subcellular location">
    <subcellularLocation>
        <location evidence="1">Cytoplasm</location>
    </subcellularLocation>
</comment>
<dbReference type="Pfam" id="PF04112">
    <property type="entry name" value="Mak10"/>
    <property type="match status" value="1"/>
</dbReference>
<dbReference type="InterPro" id="IPR007244">
    <property type="entry name" value="Naa35_N"/>
</dbReference>
<comment type="caution">
    <text evidence="6">The sequence shown here is derived from an EMBL/GenBank/DDBJ whole genome shotgun (WGS) entry which is preliminary data.</text>
</comment>
<evidence type="ECO:0000313" key="7">
    <source>
        <dbReference type="Proteomes" id="UP000813385"/>
    </source>
</evidence>
<proteinExistence type="inferred from homology"/>
<protein>
    <submittedName>
        <fullName evidence="6">Mak10 subunit, NatC N-terminal acetyltransferase-domain-containing protein</fullName>
    </submittedName>
</protein>
<dbReference type="Pfam" id="PF25789">
    <property type="entry name" value="TPR_NAA35"/>
    <property type="match status" value="1"/>
</dbReference>
<dbReference type="AlphaFoldDB" id="A0A8K0TKJ9"/>
<organism evidence="6 7">
    <name type="scientific">Plectosphaerella cucumerina</name>
    <dbReference type="NCBI Taxonomy" id="40658"/>
    <lineage>
        <taxon>Eukaryota</taxon>
        <taxon>Fungi</taxon>
        <taxon>Dikarya</taxon>
        <taxon>Ascomycota</taxon>
        <taxon>Pezizomycotina</taxon>
        <taxon>Sordariomycetes</taxon>
        <taxon>Hypocreomycetidae</taxon>
        <taxon>Glomerellales</taxon>
        <taxon>Plectosphaerellaceae</taxon>
        <taxon>Plectosphaerella</taxon>
    </lineage>
</organism>
<keyword evidence="3" id="KW-0963">Cytoplasm</keyword>
<comment type="similarity">
    <text evidence="2">Belongs to the MAK10 family.</text>
</comment>
<dbReference type="Proteomes" id="UP000813385">
    <property type="component" value="Unassembled WGS sequence"/>
</dbReference>
<evidence type="ECO:0000256" key="1">
    <source>
        <dbReference type="ARBA" id="ARBA00004496"/>
    </source>
</evidence>
<name>A0A8K0TKJ9_9PEZI</name>
<accession>A0A8K0TKJ9</accession>
<dbReference type="InterPro" id="IPR057982">
    <property type="entry name" value="TPR_NAA35"/>
</dbReference>
<dbReference type="InterPro" id="IPR057983">
    <property type="entry name" value="NAA35-like_N"/>
</dbReference>
<reference evidence="6" key="1">
    <citation type="journal article" date="2021" name="Nat. Commun.">
        <title>Genetic determinants of endophytism in the Arabidopsis root mycobiome.</title>
        <authorList>
            <person name="Mesny F."/>
            <person name="Miyauchi S."/>
            <person name="Thiergart T."/>
            <person name="Pickel B."/>
            <person name="Atanasova L."/>
            <person name="Karlsson M."/>
            <person name="Huettel B."/>
            <person name="Barry K.W."/>
            <person name="Haridas S."/>
            <person name="Chen C."/>
            <person name="Bauer D."/>
            <person name="Andreopoulos W."/>
            <person name="Pangilinan J."/>
            <person name="LaButti K."/>
            <person name="Riley R."/>
            <person name="Lipzen A."/>
            <person name="Clum A."/>
            <person name="Drula E."/>
            <person name="Henrissat B."/>
            <person name="Kohler A."/>
            <person name="Grigoriev I.V."/>
            <person name="Martin F.M."/>
            <person name="Hacquard S."/>
        </authorList>
    </citation>
    <scope>NUCLEOTIDE SEQUENCE</scope>
    <source>
        <strain evidence="6">MPI-CAGE-AT-0016</strain>
    </source>
</reference>
<dbReference type="EMBL" id="JAGPXD010000002">
    <property type="protein sequence ID" value="KAH7367271.1"/>
    <property type="molecule type" value="Genomic_DNA"/>
</dbReference>
<feature type="domain" description="NAA35-like TPR repeats" evidence="5">
    <location>
        <begin position="337"/>
        <end position="686"/>
    </location>
</feature>